<dbReference type="PANTHER" id="PTHR43689:SF8">
    <property type="entry name" value="ALPHA_BETA-HYDROLASES SUPERFAMILY PROTEIN"/>
    <property type="match status" value="1"/>
</dbReference>
<dbReference type="Gene3D" id="3.40.50.1820">
    <property type="entry name" value="alpha/beta hydrolase"/>
    <property type="match status" value="1"/>
</dbReference>
<dbReference type="InterPro" id="IPR000073">
    <property type="entry name" value="AB_hydrolase_1"/>
</dbReference>
<protein>
    <submittedName>
        <fullName evidence="2">Alpha/beta hydrolase</fullName>
    </submittedName>
</protein>
<dbReference type="PANTHER" id="PTHR43689">
    <property type="entry name" value="HYDROLASE"/>
    <property type="match status" value="1"/>
</dbReference>
<dbReference type="EMBL" id="SMKO01000006">
    <property type="protein sequence ID" value="TDD11672.1"/>
    <property type="molecule type" value="Genomic_DNA"/>
</dbReference>
<gene>
    <name evidence="2" type="ORF">E1292_03900</name>
</gene>
<proteinExistence type="predicted"/>
<name>A0A4R4VZU8_9ACTN</name>
<dbReference type="Proteomes" id="UP000295258">
    <property type="component" value="Unassembled WGS sequence"/>
</dbReference>
<evidence type="ECO:0000313" key="2">
    <source>
        <dbReference type="EMBL" id="TDD11672.1"/>
    </source>
</evidence>
<dbReference type="InterPro" id="IPR029058">
    <property type="entry name" value="AB_hydrolase_fold"/>
</dbReference>
<dbReference type="SUPFAM" id="SSF53474">
    <property type="entry name" value="alpha/beta-Hydrolases"/>
    <property type="match status" value="1"/>
</dbReference>
<comment type="caution">
    <text evidence="2">The sequence shown here is derived from an EMBL/GenBank/DDBJ whole genome shotgun (WGS) entry which is preliminary data.</text>
</comment>
<organism evidence="2 3">
    <name type="scientific">Nonomuraea deserti</name>
    <dbReference type="NCBI Taxonomy" id="1848322"/>
    <lineage>
        <taxon>Bacteria</taxon>
        <taxon>Bacillati</taxon>
        <taxon>Actinomycetota</taxon>
        <taxon>Actinomycetes</taxon>
        <taxon>Streptosporangiales</taxon>
        <taxon>Streptosporangiaceae</taxon>
        <taxon>Nonomuraea</taxon>
    </lineage>
</organism>
<keyword evidence="3" id="KW-1185">Reference proteome</keyword>
<dbReference type="AlphaFoldDB" id="A0A4R4VZU8"/>
<dbReference type="Pfam" id="PF12697">
    <property type="entry name" value="Abhydrolase_6"/>
    <property type="match status" value="1"/>
</dbReference>
<evidence type="ECO:0000259" key="1">
    <source>
        <dbReference type="Pfam" id="PF12697"/>
    </source>
</evidence>
<accession>A0A4R4VZU8</accession>
<reference evidence="2 3" key="1">
    <citation type="submission" date="2019-03" db="EMBL/GenBank/DDBJ databases">
        <title>Draft genome sequences of novel Actinobacteria.</title>
        <authorList>
            <person name="Sahin N."/>
            <person name="Ay H."/>
            <person name="Saygin H."/>
        </authorList>
    </citation>
    <scope>NUCLEOTIDE SEQUENCE [LARGE SCALE GENOMIC DNA]</scope>
    <source>
        <strain evidence="2 3">KC310</strain>
    </source>
</reference>
<evidence type="ECO:0000313" key="3">
    <source>
        <dbReference type="Proteomes" id="UP000295258"/>
    </source>
</evidence>
<keyword evidence="2" id="KW-0378">Hydrolase</keyword>
<sequence>MSIIRHSRCPHFGGRAHLLRHDPPLSRRRGRGVAGGVPAGMGGNSLGWPYSSGPVGRAHPVYLVDPVGAAGRSVQTRPLGGPDDLVGWFAEVLDGIAVAAAYVVGYSYGGWQALLSAIRTPARVAGMTLLDPAAFRTATARHLAWAIACGMGLHCPPPVRRVLARWLHTDSINRPERILAAVAGTYLYRQALPPMVPLTDEELAEVKAPTLMLFGAHSTMHDSAAVARRLARLLPAAEVELLPGTGHSLALDLPDLVNARILEHAARF</sequence>
<dbReference type="GO" id="GO:0016787">
    <property type="term" value="F:hydrolase activity"/>
    <property type="evidence" value="ECO:0007669"/>
    <property type="project" value="UniProtKB-KW"/>
</dbReference>
<feature type="domain" description="AB hydrolase-1" evidence="1">
    <location>
        <begin position="40"/>
        <end position="259"/>
    </location>
</feature>